<evidence type="ECO:0000313" key="4">
    <source>
        <dbReference type="EMBL" id="MEQ2172886.1"/>
    </source>
</evidence>
<dbReference type="Proteomes" id="UP001476798">
    <property type="component" value="Unassembled WGS sequence"/>
</dbReference>
<organism evidence="4 5">
    <name type="scientific">Goodea atripinnis</name>
    <dbReference type="NCBI Taxonomy" id="208336"/>
    <lineage>
        <taxon>Eukaryota</taxon>
        <taxon>Metazoa</taxon>
        <taxon>Chordata</taxon>
        <taxon>Craniata</taxon>
        <taxon>Vertebrata</taxon>
        <taxon>Euteleostomi</taxon>
        <taxon>Actinopterygii</taxon>
        <taxon>Neopterygii</taxon>
        <taxon>Teleostei</taxon>
        <taxon>Neoteleostei</taxon>
        <taxon>Acanthomorphata</taxon>
        <taxon>Ovalentaria</taxon>
        <taxon>Atherinomorphae</taxon>
        <taxon>Cyprinodontiformes</taxon>
        <taxon>Goodeidae</taxon>
        <taxon>Goodea</taxon>
    </lineage>
</organism>
<dbReference type="EMBL" id="JAHRIO010043113">
    <property type="protein sequence ID" value="MEQ2172886.1"/>
    <property type="molecule type" value="Genomic_DNA"/>
</dbReference>
<dbReference type="PANTHER" id="PTHR16193:SF0">
    <property type="entry name" value="TETRATRICOPEPTIDE REPEAT PROTEIN 27"/>
    <property type="match status" value="1"/>
</dbReference>
<reference evidence="4 5" key="1">
    <citation type="submission" date="2021-06" db="EMBL/GenBank/DDBJ databases">
        <authorList>
            <person name="Palmer J.M."/>
        </authorList>
    </citation>
    <scope>NUCLEOTIDE SEQUENCE [LARGE SCALE GENOMIC DNA]</scope>
    <source>
        <strain evidence="4 5">GA_2019</strain>
        <tissue evidence="4">Muscle</tissue>
    </source>
</reference>
<proteinExistence type="predicted"/>
<keyword evidence="3" id="KW-1133">Transmembrane helix</keyword>
<accession>A0ABV0NPB3</accession>
<feature type="transmembrane region" description="Helical" evidence="3">
    <location>
        <begin position="15"/>
        <end position="32"/>
    </location>
</feature>
<keyword evidence="5" id="KW-1185">Reference proteome</keyword>
<keyword evidence="2" id="KW-0802">TPR repeat</keyword>
<keyword evidence="3" id="KW-0812">Transmembrane</keyword>
<evidence type="ECO:0000313" key="5">
    <source>
        <dbReference type="Proteomes" id="UP001476798"/>
    </source>
</evidence>
<gene>
    <name evidence="4" type="primary">TTC27</name>
    <name evidence="4" type="ORF">GOODEAATRI_025958</name>
</gene>
<dbReference type="PANTHER" id="PTHR16193">
    <property type="entry name" value="TETRATRICOPEPTIDE REPEAT PROTEIN 27"/>
    <property type="match status" value="1"/>
</dbReference>
<comment type="caution">
    <text evidence="4">The sequence shown here is derived from an EMBL/GenBank/DDBJ whole genome shotgun (WGS) entry which is preliminary data.</text>
</comment>
<sequence>MEAIHSSLLLDGESVYSLVVHPFLLLLARVILIKCSPKMENLQLLPWWTLRYINLHQQILEARSPQLLSLAHCSMDKGL</sequence>
<keyword evidence="3" id="KW-0472">Membrane</keyword>
<evidence type="ECO:0000256" key="1">
    <source>
        <dbReference type="ARBA" id="ARBA00022737"/>
    </source>
</evidence>
<name>A0ABV0NPB3_9TELE</name>
<protein>
    <submittedName>
        <fullName evidence="4">Tetratricopeptide repeat domain 27</fullName>
    </submittedName>
</protein>
<evidence type="ECO:0000256" key="2">
    <source>
        <dbReference type="ARBA" id="ARBA00022803"/>
    </source>
</evidence>
<evidence type="ECO:0000256" key="3">
    <source>
        <dbReference type="SAM" id="Phobius"/>
    </source>
</evidence>
<keyword evidence="1" id="KW-0677">Repeat</keyword>
<dbReference type="InterPro" id="IPR044244">
    <property type="entry name" value="TTC27/Emw1"/>
</dbReference>